<dbReference type="GO" id="GO:0005886">
    <property type="term" value="C:plasma membrane"/>
    <property type="evidence" value="ECO:0007669"/>
    <property type="project" value="UniProtKB-SubCell"/>
</dbReference>
<keyword evidence="2 7" id="KW-0813">Transport</keyword>
<dbReference type="CDD" id="cd06261">
    <property type="entry name" value="TM_PBP2"/>
    <property type="match status" value="1"/>
</dbReference>
<evidence type="ECO:0000313" key="10">
    <source>
        <dbReference type="Proteomes" id="UP000199228"/>
    </source>
</evidence>
<dbReference type="PROSITE" id="PS50928">
    <property type="entry name" value="ABC_TM1"/>
    <property type="match status" value="1"/>
</dbReference>
<keyword evidence="4 7" id="KW-0812">Transmembrane</keyword>
<evidence type="ECO:0000256" key="6">
    <source>
        <dbReference type="ARBA" id="ARBA00023136"/>
    </source>
</evidence>
<evidence type="ECO:0000259" key="8">
    <source>
        <dbReference type="PROSITE" id="PS50928"/>
    </source>
</evidence>
<dbReference type="InterPro" id="IPR000515">
    <property type="entry name" value="MetI-like"/>
</dbReference>
<evidence type="ECO:0000256" key="5">
    <source>
        <dbReference type="ARBA" id="ARBA00022989"/>
    </source>
</evidence>
<keyword evidence="3" id="KW-1003">Cell membrane</keyword>
<feature type="transmembrane region" description="Helical" evidence="7">
    <location>
        <begin position="205"/>
        <end position="228"/>
    </location>
</feature>
<evidence type="ECO:0000256" key="4">
    <source>
        <dbReference type="ARBA" id="ARBA00022692"/>
    </source>
</evidence>
<dbReference type="Pfam" id="PF00528">
    <property type="entry name" value="BPD_transp_1"/>
    <property type="match status" value="1"/>
</dbReference>
<comment type="similarity">
    <text evidence="7">Belongs to the binding-protein-dependent transport system permease family.</text>
</comment>
<dbReference type="GO" id="GO:0055085">
    <property type="term" value="P:transmembrane transport"/>
    <property type="evidence" value="ECO:0007669"/>
    <property type="project" value="InterPro"/>
</dbReference>
<feature type="domain" description="ABC transmembrane type-1" evidence="8">
    <location>
        <begin position="79"/>
        <end position="272"/>
    </location>
</feature>
<dbReference type="PANTHER" id="PTHR30151:SF20">
    <property type="entry name" value="ABC TRANSPORTER PERMEASE PROTEIN HI_0355-RELATED"/>
    <property type="match status" value="1"/>
</dbReference>
<dbReference type="OrthoDB" id="9804353at2"/>
<dbReference type="Proteomes" id="UP000199228">
    <property type="component" value="Unassembled WGS sequence"/>
</dbReference>
<proteinExistence type="inferred from homology"/>
<name>A0A1G6CKY8_EUBOX</name>
<dbReference type="Gene3D" id="1.10.3720.10">
    <property type="entry name" value="MetI-like"/>
    <property type="match status" value="1"/>
</dbReference>
<feature type="transmembrane region" description="Helical" evidence="7">
    <location>
        <begin position="113"/>
        <end position="134"/>
    </location>
</feature>
<evidence type="ECO:0000256" key="2">
    <source>
        <dbReference type="ARBA" id="ARBA00022448"/>
    </source>
</evidence>
<dbReference type="EMBL" id="FMXR01000021">
    <property type="protein sequence ID" value="SDB33557.1"/>
    <property type="molecule type" value="Genomic_DNA"/>
</dbReference>
<comment type="subcellular location">
    <subcellularLocation>
        <location evidence="1 7">Cell membrane</location>
        <topology evidence="1 7">Multi-pass membrane protein</topology>
    </subcellularLocation>
</comment>
<evidence type="ECO:0000256" key="7">
    <source>
        <dbReference type="RuleBase" id="RU363032"/>
    </source>
</evidence>
<organism evidence="9 10">
    <name type="scientific">Eubacterium oxidoreducens</name>
    <dbReference type="NCBI Taxonomy" id="1732"/>
    <lineage>
        <taxon>Bacteria</taxon>
        <taxon>Bacillati</taxon>
        <taxon>Bacillota</taxon>
        <taxon>Clostridia</taxon>
        <taxon>Eubacteriales</taxon>
        <taxon>Eubacteriaceae</taxon>
        <taxon>Eubacterium</taxon>
    </lineage>
</organism>
<keyword evidence="6 7" id="KW-0472">Membrane</keyword>
<keyword evidence="5 7" id="KW-1133">Transmembrane helix</keyword>
<dbReference type="AlphaFoldDB" id="A0A1G6CKY8"/>
<dbReference type="InterPro" id="IPR035906">
    <property type="entry name" value="MetI-like_sf"/>
</dbReference>
<feature type="transmembrane region" description="Helical" evidence="7">
    <location>
        <begin position="21"/>
        <end position="42"/>
    </location>
</feature>
<dbReference type="RefSeq" id="WP_090174681.1">
    <property type="nucleotide sequence ID" value="NZ_FMXR01000021.1"/>
</dbReference>
<evidence type="ECO:0000256" key="3">
    <source>
        <dbReference type="ARBA" id="ARBA00022475"/>
    </source>
</evidence>
<gene>
    <name evidence="9" type="ORF">SAMN02910417_02492</name>
</gene>
<dbReference type="PANTHER" id="PTHR30151">
    <property type="entry name" value="ALKANE SULFONATE ABC TRANSPORTER-RELATED, MEMBRANE SUBUNIT"/>
    <property type="match status" value="1"/>
</dbReference>
<dbReference type="STRING" id="1732.SAMN02910417_02492"/>
<reference evidence="9 10" key="1">
    <citation type="submission" date="2016-10" db="EMBL/GenBank/DDBJ databases">
        <authorList>
            <person name="de Groot N.N."/>
        </authorList>
    </citation>
    <scope>NUCLEOTIDE SEQUENCE [LARGE SCALE GENOMIC DNA]</scope>
    <source>
        <strain evidence="9 10">DSM 3217</strain>
    </source>
</reference>
<dbReference type="SUPFAM" id="SSF161098">
    <property type="entry name" value="MetI-like"/>
    <property type="match status" value="1"/>
</dbReference>
<evidence type="ECO:0000313" key="9">
    <source>
        <dbReference type="EMBL" id="SDB33557.1"/>
    </source>
</evidence>
<keyword evidence="10" id="KW-1185">Reference proteome</keyword>
<protein>
    <submittedName>
        <fullName evidence="9">NitT/TauT family transport system permease protein</fullName>
    </submittedName>
</protein>
<feature type="transmembrane region" description="Helical" evidence="7">
    <location>
        <begin position="146"/>
        <end position="166"/>
    </location>
</feature>
<feature type="transmembrane region" description="Helical" evidence="7">
    <location>
        <begin position="86"/>
        <end position="106"/>
    </location>
</feature>
<sequence>MSAEVYKKKKSLYARAKSSKKAQAAGTIIFPAILGAVIFILWQSQGLHKILNTDLFILPLPTKIISLIGSNFADIMVNVKTTLIEVIGGLVFGCLLGYLVAIAAASKPNIGKGGLAVLGAFASVPVVALAPVMNNWTKDVSSEAEVRSMVAKIIVIALITGANMCLNSYRGLINLPPYAEDLMATYAAKKKWVLLKLRIPNSLPYVFVALKIAVPSAIMTAIVSEYFAEYISGVGREIRENIVLAQYTTAWAYIMIACVIGVGAYILLMVLSKAVLKNYPKQG</sequence>
<accession>A0A1G6CKY8</accession>
<feature type="transmembrane region" description="Helical" evidence="7">
    <location>
        <begin position="248"/>
        <end position="271"/>
    </location>
</feature>
<evidence type="ECO:0000256" key="1">
    <source>
        <dbReference type="ARBA" id="ARBA00004651"/>
    </source>
</evidence>